<dbReference type="EMBL" id="FNZI01000001">
    <property type="protein sequence ID" value="SEI92523.1"/>
    <property type="molecule type" value="Genomic_DNA"/>
</dbReference>
<feature type="compositionally biased region" description="Basic and acidic residues" evidence="1">
    <location>
        <begin position="173"/>
        <end position="182"/>
    </location>
</feature>
<feature type="region of interest" description="Disordered" evidence="1">
    <location>
        <begin position="158"/>
        <end position="182"/>
    </location>
</feature>
<name>A0A1H6UJM8_9MICO</name>
<gene>
    <name evidence="2" type="ORF">SAMN05421637_0432</name>
</gene>
<dbReference type="RefSeq" id="WP_042212617.1">
    <property type="nucleotide sequence ID" value="NZ_BBLU01000002.1"/>
</dbReference>
<dbReference type="OrthoDB" id="9809549at2"/>
<proteinExistence type="predicted"/>
<dbReference type="STRING" id="1043493.SAMN05421637_0432"/>
<keyword evidence="3" id="KW-1185">Reference proteome</keyword>
<evidence type="ECO:0000313" key="2">
    <source>
        <dbReference type="EMBL" id="SEI92523.1"/>
    </source>
</evidence>
<evidence type="ECO:0000313" key="3">
    <source>
        <dbReference type="Proteomes" id="UP000183315"/>
    </source>
</evidence>
<dbReference type="AlphaFoldDB" id="A0A1H6UJM8"/>
<protein>
    <submittedName>
        <fullName evidence="2">Uncharacterized protein</fullName>
    </submittedName>
</protein>
<accession>A0A1H6UJM8</accession>
<evidence type="ECO:0000256" key="1">
    <source>
        <dbReference type="SAM" id="MobiDB-lite"/>
    </source>
</evidence>
<sequence>MSLTSARQEMIEATASLAESVTELVQVIELRPESGEIAMVDRLAETVLELQASVADASDVLNAAADVRGIPAILPRVDRDISSAVRRYWLDLRSYDPIADLRAVARERGRELRTWQWSVEQSILRCQPDIERAAASVSAACHEVAELLSLQLLRPGDSRTSAAPYDPPAAAGTEHDDQRRSS</sequence>
<dbReference type="Proteomes" id="UP000183315">
    <property type="component" value="Unassembled WGS sequence"/>
</dbReference>
<organism evidence="2 3">
    <name type="scientific">Demequina mangrovi</name>
    <dbReference type="NCBI Taxonomy" id="1043493"/>
    <lineage>
        <taxon>Bacteria</taxon>
        <taxon>Bacillati</taxon>
        <taxon>Actinomycetota</taxon>
        <taxon>Actinomycetes</taxon>
        <taxon>Micrococcales</taxon>
        <taxon>Demequinaceae</taxon>
        <taxon>Demequina</taxon>
    </lineage>
</organism>
<reference evidence="3" key="1">
    <citation type="submission" date="2016-10" db="EMBL/GenBank/DDBJ databases">
        <authorList>
            <person name="Varghese N."/>
        </authorList>
    </citation>
    <scope>NUCLEOTIDE SEQUENCE [LARGE SCALE GENOMIC DNA]</scope>
    <source>
        <strain evidence="3">DSM 24868</strain>
    </source>
</reference>